<dbReference type="InterPro" id="IPR052031">
    <property type="entry name" value="Membrane_Transporter-Flippase"/>
</dbReference>
<evidence type="ECO:0000313" key="11">
    <source>
        <dbReference type="Proteomes" id="UP001470230"/>
    </source>
</evidence>
<dbReference type="PANTHER" id="PTHR43549">
    <property type="entry name" value="MULTIDRUG RESISTANCE PROTEIN YPNP-RELATED"/>
    <property type="match status" value="1"/>
</dbReference>
<dbReference type="EMBL" id="JAPFFF010000004">
    <property type="protein sequence ID" value="KAK8892235.1"/>
    <property type="molecule type" value="Genomic_DNA"/>
</dbReference>
<feature type="transmembrane region" description="Helical" evidence="9">
    <location>
        <begin position="330"/>
        <end position="349"/>
    </location>
</feature>
<evidence type="ECO:0000256" key="4">
    <source>
        <dbReference type="ARBA" id="ARBA00022475"/>
    </source>
</evidence>
<evidence type="ECO:0000256" key="5">
    <source>
        <dbReference type="ARBA" id="ARBA00022692"/>
    </source>
</evidence>
<keyword evidence="11" id="KW-1185">Reference proteome</keyword>
<dbReference type="Pfam" id="PF01554">
    <property type="entry name" value="MatE"/>
    <property type="match status" value="2"/>
</dbReference>
<feature type="transmembrane region" description="Helical" evidence="9">
    <location>
        <begin position="241"/>
        <end position="262"/>
    </location>
</feature>
<comment type="subcellular location">
    <subcellularLocation>
        <location evidence="1">Cell membrane</location>
        <topology evidence="1">Multi-pass membrane protein</topology>
    </subcellularLocation>
</comment>
<keyword evidence="6 9" id="KW-1133">Transmembrane helix</keyword>
<protein>
    <recommendedName>
        <fullName evidence="12">MatE family protein</fullName>
    </recommendedName>
</protein>
<evidence type="ECO:0008006" key="12">
    <source>
        <dbReference type="Google" id="ProtNLM"/>
    </source>
</evidence>
<feature type="transmembrane region" description="Helical" evidence="9">
    <location>
        <begin position="179"/>
        <end position="198"/>
    </location>
</feature>
<evidence type="ECO:0000313" key="10">
    <source>
        <dbReference type="EMBL" id="KAK8892235.1"/>
    </source>
</evidence>
<comment type="similarity">
    <text evidence="2">Belongs to the multi antimicrobial extrusion (MATE) (TC 2.A.66.1) family.</text>
</comment>
<evidence type="ECO:0000256" key="2">
    <source>
        <dbReference type="ARBA" id="ARBA00010199"/>
    </source>
</evidence>
<evidence type="ECO:0000256" key="6">
    <source>
        <dbReference type="ARBA" id="ARBA00022989"/>
    </source>
</evidence>
<keyword evidence="5 9" id="KW-0812">Transmembrane</keyword>
<dbReference type="PANTHER" id="PTHR43549:SF2">
    <property type="entry name" value="MULTIDRUG RESISTANCE PROTEIN NORM-RELATED"/>
    <property type="match status" value="1"/>
</dbReference>
<feature type="compositionally biased region" description="Acidic residues" evidence="8">
    <location>
        <begin position="26"/>
        <end position="39"/>
    </location>
</feature>
<evidence type="ECO:0000256" key="9">
    <source>
        <dbReference type="SAM" id="Phobius"/>
    </source>
</evidence>
<feature type="region of interest" description="Disordered" evidence="8">
    <location>
        <begin position="1"/>
        <end position="54"/>
    </location>
</feature>
<organism evidence="10 11">
    <name type="scientific">Tritrichomonas musculus</name>
    <dbReference type="NCBI Taxonomy" id="1915356"/>
    <lineage>
        <taxon>Eukaryota</taxon>
        <taxon>Metamonada</taxon>
        <taxon>Parabasalia</taxon>
        <taxon>Tritrichomonadida</taxon>
        <taxon>Tritrichomonadidae</taxon>
        <taxon>Tritrichomonas</taxon>
    </lineage>
</organism>
<comment type="caution">
    <text evidence="10">The sequence shown here is derived from an EMBL/GenBank/DDBJ whole genome shotgun (WGS) entry which is preliminary data.</text>
</comment>
<accession>A0ABR2KQH7</accession>
<feature type="transmembrane region" description="Helical" evidence="9">
    <location>
        <begin position="210"/>
        <end position="235"/>
    </location>
</feature>
<evidence type="ECO:0000256" key="8">
    <source>
        <dbReference type="SAM" id="MobiDB-lite"/>
    </source>
</evidence>
<name>A0ABR2KQH7_9EUKA</name>
<feature type="transmembrane region" description="Helical" evidence="9">
    <location>
        <begin position="410"/>
        <end position="431"/>
    </location>
</feature>
<reference evidence="10 11" key="1">
    <citation type="submission" date="2024-04" db="EMBL/GenBank/DDBJ databases">
        <title>Tritrichomonas musculus Genome.</title>
        <authorList>
            <person name="Alves-Ferreira E."/>
            <person name="Grigg M."/>
            <person name="Lorenzi H."/>
            <person name="Galac M."/>
        </authorList>
    </citation>
    <scope>NUCLEOTIDE SEQUENCE [LARGE SCALE GENOMIC DNA]</scope>
    <source>
        <strain evidence="10 11">EAF2021</strain>
    </source>
</reference>
<dbReference type="InterPro" id="IPR002528">
    <property type="entry name" value="MATE_fam"/>
</dbReference>
<keyword evidence="4" id="KW-1003">Cell membrane</keyword>
<feature type="transmembrane region" description="Helical" evidence="9">
    <location>
        <begin position="369"/>
        <end position="389"/>
    </location>
</feature>
<feature type="transmembrane region" description="Helical" evidence="9">
    <location>
        <begin position="437"/>
        <end position="459"/>
    </location>
</feature>
<keyword evidence="3" id="KW-0813">Transport</keyword>
<evidence type="ECO:0000256" key="7">
    <source>
        <dbReference type="ARBA" id="ARBA00023136"/>
    </source>
</evidence>
<feature type="transmembrane region" description="Helical" evidence="9">
    <location>
        <begin position="62"/>
        <end position="82"/>
    </location>
</feature>
<dbReference type="CDD" id="cd12082">
    <property type="entry name" value="MATE_like"/>
    <property type="match status" value="1"/>
</dbReference>
<evidence type="ECO:0000256" key="1">
    <source>
        <dbReference type="ARBA" id="ARBA00004651"/>
    </source>
</evidence>
<keyword evidence="7 9" id="KW-0472">Membrane</keyword>
<proteinExistence type="inferred from homology"/>
<evidence type="ECO:0000256" key="3">
    <source>
        <dbReference type="ARBA" id="ARBA00022448"/>
    </source>
</evidence>
<gene>
    <name evidence="10" type="ORF">M9Y10_029458</name>
</gene>
<sequence length="460" mass="50606">MSDSASLSQNEEEIQVNDTEQREAVNDGEIEINANEEDQEEKKSPTKPENYRLGGRKPLPTILSLMGGPVLLQICGAAYGIVSTMWVSKAVGTVGVTAISLYSSFDTIGRAFGFFLSISASTKVSQLFGLGCAEEAGQVVCDLLRMCVVCGAIVPAVLLPLVNMCCRWFGADDEVVDLGFSYLCPILSCSVFTCVYLLCNGLLQGEGRTFLVGIVSVISLCTSMFVIETLFLFAFKSGIQGAGWATVLGDAIPGIAITICYFRGKFTLKPDWHGLFRKFSPHTFKALRVGISQLVSNLSTSIPGIIIRKLIGNASPPDEFNSVLAGYNVIFRYAMVTCCVVIAVNMGYIPSASYSYAAKRYKRFLRLTFHAMWISQLWCLLTNIFTWAIPREISKIFGSDPEYLKWAEKMLLVGNMLGIINYFRFICQGFLQALQMGGYAMIITFTTQLVALLAFAFIFY</sequence>
<feature type="compositionally biased region" description="Basic and acidic residues" evidence="8">
    <location>
        <begin position="40"/>
        <end position="50"/>
    </location>
</feature>
<dbReference type="Proteomes" id="UP001470230">
    <property type="component" value="Unassembled WGS sequence"/>
</dbReference>